<dbReference type="GO" id="GO:0005886">
    <property type="term" value="C:plasma membrane"/>
    <property type="evidence" value="ECO:0007669"/>
    <property type="project" value="UniProtKB-SubCell"/>
</dbReference>
<dbReference type="Pfam" id="PF01943">
    <property type="entry name" value="Polysacc_synt"/>
    <property type="match status" value="1"/>
</dbReference>
<feature type="region of interest" description="Disordered" evidence="6">
    <location>
        <begin position="86"/>
        <end position="154"/>
    </location>
</feature>
<feature type="transmembrane region" description="Helical" evidence="7">
    <location>
        <begin position="896"/>
        <end position="913"/>
    </location>
</feature>
<feature type="transmembrane region" description="Helical" evidence="7">
    <location>
        <begin position="778"/>
        <end position="798"/>
    </location>
</feature>
<feature type="transmembrane region" description="Helical" evidence="7">
    <location>
        <begin position="836"/>
        <end position="859"/>
    </location>
</feature>
<feature type="compositionally biased region" description="Low complexity" evidence="6">
    <location>
        <begin position="308"/>
        <end position="318"/>
    </location>
</feature>
<dbReference type="InterPro" id="IPR050833">
    <property type="entry name" value="Poly_Biosynth_Transport"/>
</dbReference>
<evidence type="ECO:0000313" key="9">
    <source>
        <dbReference type="Proteomes" id="UP001165079"/>
    </source>
</evidence>
<feature type="region of interest" description="Disordered" evidence="6">
    <location>
        <begin position="1"/>
        <end position="28"/>
    </location>
</feature>
<feature type="compositionally biased region" description="Low complexity" evidence="6">
    <location>
        <begin position="325"/>
        <end position="340"/>
    </location>
</feature>
<keyword evidence="5 7" id="KW-0472">Membrane</keyword>
<organism evidence="8 9">
    <name type="scientific">Actinorhabdospora filicis</name>
    <dbReference type="NCBI Taxonomy" id="1785913"/>
    <lineage>
        <taxon>Bacteria</taxon>
        <taxon>Bacillati</taxon>
        <taxon>Actinomycetota</taxon>
        <taxon>Actinomycetes</taxon>
        <taxon>Micromonosporales</taxon>
        <taxon>Micromonosporaceae</taxon>
        <taxon>Actinorhabdospora</taxon>
    </lineage>
</organism>
<evidence type="ECO:0000256" key="7">
    <source>
        <dbReference type="SAM" id="Phobius"/>
    </source>
</evidence>
<keyword evidence="9" id="KW-1185">Reference proteome</keyword>
<evidence type="ECO:0000256" key="1">
    <source>
        <dbReference type="ARBA" id="ARBA00004651"/>
    </source>
</evidence>
<feature type="transmembrane region" description="Helical" evidence="7">
    <location>
        <begin position="810"/>
        <end position="830"/>
    </location>
</feature>
<feature type="transmembrane region" description="Helical" evidence="7">
    <location>
        <begin position="559"/>
        <end position="579"/>
    </location>
</feature>
<evidence type="ECO:0000256" key="3">
    <source>
        <dbReference type="ARBA" id="ARBA00022692"/>
    </source>
</evidence>
<feature type="compositionally biased region" description="Low complexity" evidence="6">
    <location>
        <begin position="377"/>
        <end position="393"/>
    </location>
</feature>
<feature type="transmembrane region" description="Helical" evidence="7">
    <location>
        <begin position="871"/>
        <end position="890"/>
    </location>
</feature>
<evidence type="ECO:0000313" key="8">
    <source>
        <dbReference type="EMBL" id="GLZ80959.1"/>
    </source>
</evidence>
<dbReference type="RefSeq" id="WP_285666254.1">
    <property type="nucleotide sequence ID" value="NZ_BSTX01000004.1"/>
</dbReference>
<evidence type="ECO:0000256" key="4">
    <source>
        <dbReference type="ARBA" id="ARBA00022989"/>
    </source>
</evidence>
<dbReference type="PANTHER" id="PTHR30250:SF11">
    <property type="entry name" value="O-ANTIGEN TRANSPORTER-RELATED"/>
    <property type="match status" value="1"/>
</dbReference>
<proteinExistence type="predicted"/>
<protein>
    <recommendedName>
        <fullName evidence="10">O-antigen/teichoic acid export membrane protein</fullName>
    </recommendedName>
</protein>
<evidence type="ECO:0000256" key="6">
    <source>
        <dbReference type="SAM" id="MobiDB-lite"/>
    </source>
</evidence>
<keyword evidence="2" id="KW-1003">Cell membrane</keyword>
<dbReference type="AlphaFoldDB" id="A0A9W6WBT6"/>
<comment type="subcellular location">
    <subcellularLocation>
        <location evidence="1">Cell membrane</location>
        <topology evidence="1">Multi-pass membrane protein</topology>
    </subcellularLocation>
</comment>
<feature type="transmembrane region" description="Helical" evidence="7">
    <location>
        <begin position="746"/>
        <end position="766"/>
    </location>
</feature>
<feature type="transmembrane region" description="Helical" evidence="7">
    <location>
        <begin position="623"/>
        <end position="640"/>
    </location>
</feature>
<feature type="region of interest" description="Disordered" evidence="6">
    <location>
        <begin position="256"/>
        <end position="282"/>
    </location>
</feature>
<name>A0A9W6WBT6_9ACTN</name>
<sequence length="924" mass="93575">MTAVGGPRAGDETTAHRGGQIAPNDGPADDAMLLWEAVREAARHAPGARSASWGPVHPGFAGLPGFSGGLGIGADPPEVEWLAAASTRPDTPPPPGPIATFRAPGRAGEQPTTPRQGERHGGERGPALTPPASAVWRPTGESGSSAIEHEPIPGTSPIEADWTFTPDGPTTDAAHLHAALTAPDDAGGFTTTVSPAEADGPSWLGLTAHVDGGELAARRDTATDGFAETALPAGGDGAGYDQASVAAIPEAGVVRQRAGEGGSTADESGDIASRAGGDCGVTRHDTAEATAERGFARQWVGEKAPASDGFAGTAPPAGGDDGASGHDVAPVAASPEAAVVHQRAGESDSLADGLEPTPAASALEPDHVATPPGGTGAPSRWSPSVVPAASPAPTVVPTPRGEPAPADLTPEDLTPEDLTPTDPPPSTPTPPKSDSLRGVARGGVANLAGSAVSGAAGLGITWLVAAALGPAGAGLFFAATSAFLITTSLSRLGTPTGLVYWIARLRSDGVTSFRKTLRVGLTPVVALSVALGVAGYFLAPALAGAYSPDPAHTDEYARLLRLLAVFVPAATILDVLLAATRGMSTMKPTVYIERLGRTLLQVALLALAVALAGDGGAADAVTLAWAAPFVPAMVAAAIWLRKRRGPATGEGPTPREFWTYTGPRALGSLAQLALQRLDILLVAGMLGFREAALYTVATRFVIAGQLANLAVGSSLQPRIAAALSPKNGAMRDPGTARRLYRHTTSWIILLAWPMYLTAAVLAPEYLRLFGAEYDTPQAVVIVRVMAAAMLVASACGTVDSVLSMSGRTSWQLSNVLTALAANIAVDLWLIPRVGVAGAALGWAAAVLANNLIPLAQLGFAERLHPFGRESAIAMGLAAFCFGALPVTAIALGAPGVGAAIGGGLVYALSLWRLRGPLLTKHVSA</sequence>
<keyword evidence="4 7" id="KW-1133">Transmembrane helix</keyword>
<dbReference type="PANTHER" id="PTHR30250">
    <property type="entry name" value="PST FAMILY PREDICTED COLANIC ACID TRANSPORTER"/>
    <property type="match status" value="1"/>
</dbReference>
<evidence type="ECO:0008006" key="10">
    <source>
        <dbReference type="Google" id="ProtNLM"/>
    </source>
</evidence>
<feature type="compositionally biased region" description="Pro residues" evidence="6">
    <location>
        <begin position="421"/>
        <end position="431"/>
    </location>
</feature>
<dbReference type="EMBL" id="BSTX01000004">
    <property type="protein sequence ID" value="GLZ80959.1"/>
    <property type="molecule type" value="Genomic_DNA"/>
</dbReference>
<feature type="transmembrane region" description="Helical" evidence="7">
    <location>
        <begin position="524"/>
        <end position="547"/>
    </location>
</feature>
<dbReference type="InterPro" id="IPR002797">
    <property type="entry name" value="Polysacc_synth"/>
</dbReference>
<keyword evidence="3 7" id="KW-0812">Transmembrane</keyword>
<evidence type="ECO:0000256" key="5">
    <source>
        <dbReference type="ARBA" id="ARBA00023136"/>
    </source>
</evidence>
<evidence type="ECO:0000256" key="2">
    <source>
        <dbReference type="ARBA" id="ARBA00022475"/>
    </source>
</evidence>
<dbReference type="Proteomes" id="UP001165079">
    <property type="component" value="Unassembled WGS sequence"/>
</dbReference>
<feature type="region of interest" description="Disordered" evidence="6">
    <location>
        <begin position="305"/>
        <end position="439"/>
    </location>
</feature>
<reference evidence="8" key="1">
    <citation type="submission" date="2023-03" db="EMBL/GenBank/DDBJ databases">
        <title>Actinorhabdospora filicis NBRC 111898.</title>
        <authorList>
            <person name="Ichikawa N."/>
            <person name="Sato H."/>
            <person name="Tonouchi N."/>
        </authorList>
    </citation>
    <scope>NUCLEOTIDE SEQUENCE</scope>
    <source>
        <strain evidence="8">NBRC 111898</strain>
    </source>
</reference>
<comment type="caution">
    <text evidence="8">The sequence shown here is derived from an EMBL/GenBank/DDBJ whole genome shotgun (WGS) entry which is preliminary data.</text>
</comment>
<feature type="transmembrane region" description="Helical" evidence="7">
    <location>
        <begin position="599"/>
        <end position="617"/>
    </location>
</feature>
<accession>A0A9W6WBT6</accession>
<gene>
    <name evidence="8" type="ORF">Afil01_57660</name>
</gene>